<dbReference type="Proteomes" id="UP001562065">
    <property type="component" value="Unassembled WGS sequence"/>
</dbReference>
<sequence>MTQRSHSLPRRAVASWDYSWLLRRDGRATEYRDLGEVMGQLVQRGFNALRIDPFPHLIATNADGYESERFDVQAEPDRHGRGTDASVQVRPHKALLELLQQAREHGVVLWLSSWFLPDSQGRRHFVRQPRDFVRVWVETLEFIRENGFAAQVEAVDFCHQFPLPPAAWGAARRVFGRHPRRVLGLLRWDERVCERVSEYTVEVPRALRALFPDYYYGLSVPLSQWRNLPQLDTGELDFIDVHPWLQDDLQFRLASGDLLQGSGPALAGRLQQTVAARLYGLQTERWLTRADERLAPALDFARKRRLGVAMTEGYLRLERERTAHWGWLQNVSEHMVVLARAEQVPVMTPALQARPHSELWQAEDWLAGICARILSEETPLALSSAQ</sequence>
<organism evidence="1 2">
    <name type="scientific">Isoalcanivorax beigongshangi</name>
    <dbReference type="NCBI Taxonomy" id="3238810"/>
    <lineage>
        <taxon>Bacteria</taxon>
        <taxon>Pseudomonadati</taxon>
        <taxon>Pseudomonadota</taxon>
        <taxon>Gammaproteobacteria</taxon>
        <taxon>Oceanospirillales</taxon>
        <taxon>Alcanivoracaceae</taxon>
        <taxon>Isoalcanivorax</taxon>
    </lineage>
</organism>
<dbReference type="InterPro" id="IPR024778">
    <property type="entry name" value="Put_cellulase"/>
</dbReference>
<protein>
    <submittedName>
        <fullName evidence="1">Cellulase-like family protein</fullName>
    </submittedName>
</protein>
<dbReference type="RefSeq" id="WP_369454010.1">
    <property type="nucleotide sequence ID" value="NZ_JBGCUO010000001.1"/>
</dbReference>
<evidence type="ECO:0000313" key="2">
    <source>
        <dbReference type="Proteomes" id="UP001562065"/>
    </source>
</evidence>
<dbReference type="Gene3D" id="3.20.20.80">
    <property type="entry name" value="Glycosidases"/>
    <property type="match status" value="1"/>
</dbReference>
<proteinExistence type="predicted"/>
<comment type="caution">
    <text evidence="1">The sequence shown here is derived from an EMBL/GenBank/DDBJ whole genome shotgun (WGS) entry which is preliminary data.</text>
</comment>
<reference evidence="1 2" key="1">
    <citation type="submission" date="2024-07" db="EMBL/GenBank/DDBJ databases">
        <authorList>
            <person name="Ren Q."/>
        </authorList>
    </citation>
    <scope>NUCLEOTIDE SEQUENCE [LARGE SCALE GENOMIC DNA]</scope>
    <source>
        <strain evidence="1 2">REN37</strain>
    </source>
</reference>
<name>A0ABV4AE76_9GAMM</name>
<keyword evidence="2" id="KW-1185">Reference proteome</keyword>
<dbReference type="SUPFAM" id="SSF51445">
    <property type="entry name" value="(Trans)glycosidases"/>
    <property type="match status" value="1"/>
</dbReference>
<dbReference type="Pfam" id="PF12876">
    <property type="entry name" value="Cellulase-like"/>
    <property type="match status" value="1"/>
</dbReference>
<evidence type="ECO:0000313" key="1">
    <source>
        <dbReference type="EMBL" id="MEY1660768.1"/>
    </source>
</evidence>
<dbReference type="InterPro" id="IPR017853">
    <property type="entry name" value="GH"/>
</dbReference>
<gene>
    <name evidence="1" type="ORF">AB5I84_01235</name>
</gene>
<accession>A0ABV4AE76</accession>
<dbReference type="EMBL" id="JBGCUO010000001">
    <property type="protein sequence ID" value="MEY1660768.1"/>
    <property type="molecule type" value="Genomic_DNA"/>
</dbReference>